<evidence type="ECO:0000313" key="6">
    <source>
        <dbReference type="EMBL" id="SCX76824.1"/>
    </source>
</evidence>
<evidence type="ECO:0000256" key="1">
    <source>
        <dbReference type="ARBA" id="ARBA00004418"/>
    </source>
</evidence>
<accession>A0A1G5AG28</accession>
<dbReference type="RefSeq" id="WP_090653848.1">
    <property type="nucleotide sequence ID" value="NZ_CP015031.1"/>
</dbReference>
<dbReference type="NCBIfam" id="NF008022">
    <property type="entry name" value="PRK10752.1"/>
    <property type="match status" value="1"/>
</dbReference>
<keyword evidence="7" id="KW-1185">Reference proteome</keyword>
<dbReference type="SUPFAM" id="SSF53850">
    <property type="entry name" value="Periplasmic binding protein-like II"/>
    <property type="match status" value="1"/>
</dbReference>
<gene>
    <name evidence="6" type="ORF">SAMN02910354_00259</name>
</gene>
<dbReference type="Gene3D" id="3.40.190.10">
    <property type="entry name" value="Periplasmic binding protein-like II"/>
    <property type="match status" value="2"/>
</dbReference>
<evidence type="ECO:0000313" key="7">
    <source>
        <dbReference type="Proteomes" id="UP000199588"/>
    </source>
</evidence>
<dbReference type="Pfam" id="PF13531">
    <property type="entry name" value="SBP_bac_11"/>
    <property type="match status" value="1"/>
</dbReference>
<reference evidence="6 7" key="1">
    <citation type="submission" date="2016-10" db="EMBL/GenBank/DDBJ databases">
        <authorList>
            <person name="Varghese N."/>
            <person name="Submissions S."/>
        </authorList>
    </citation>
    <scope>NUCLEOTIDE SEQUENCE [LARGE SCALE GENOMIC DNA]</scope>
    <source>
        <strain evidence="6 7">DSM 22022</strain>
    </source>
</reference>
<dbReference type="Proteomes" id="UP000199588">
    <property type="component" value="Unassembled WGS sequence"/>
</dbReference>
<proteinExistence type="inferred from homology"/>
<dbReference type="PANTHER" id="PTHR30368">
    <property type="entry name" value="SULFATE-BINDING PROTEIN"/>
    <property type="match status" value="1"/>
</dbReference>
<dbReference type="PANTHER" id="PTHR30368:SF2">
    <property type="entry name" value="SULFATE-BINDING PROTEIN"/>
    <property type="match status" value="1"/>
</dbReference>
<dbReference type="EMBL" id="FMUQ01000002">
    <property type="protein sequence ID" value="SCX76824.1"/>
    <property type="molecule type" value="Genomic_DNA"/>
</dbReference>
<evidence type="ECO:0000256" key="2">
    <source>
        <dbReference type="ARBA" id="ARBA00006099"/>
    </source>
</evidence>
<keyword evidence="5" id="KW-0574">Periplasm</keyword>
<evidence type="ECO:0000256" key="5">
    <source>
        <dbReference type="ARBA" id="ARBA00022764"/>
    </source>
</evidence>
<protein>
    <submittedName>
        <fullName evidence="6">Sulfate transport system substrate-binding protein</fullName>
    </submittedName>
</protein>
<evidence type="ECO:0000256" key="4">
    <source>
        <dbReference type="ARBA" id="ARBA00022729"/>
    </source>
</evidence>
<keyword evidence="4" id="KW-0732">Signal</keyword>
<comment type="caution">
    <text evidence="6">The sequence shown here is derived from an EMBL/GenBank/DDBJ whole genome shotgun (WGS) entry which is preliminary data.</text>
</comment>
<organism evidence="6 7">
    <name type="scientific">Basfia succiniciproducens</name>
    <dbReference type="NCBI Taxonomy" id="653940"/>
    <lineage>
        <taxon>Bacteria</taxon>
        <taxon>Pseudomonadati</taxon>
        <taxon>Pseudomonadota</taxon>
        <taxon>Gammaproteobacteria</taxon>
        <taxon>Pasteurellales</taxon>
        <taxon>Pasteurellaceae</taxon>
        <taxon>Basfia</taxon>
    </lineage>
</organism>
<keyword evidence="3" id="KW-0813">Transport</keyword>
<comment type="subcellular location">
    <subcellularLocation>
        <location evidence="1">Periplasm</location>
    </subcellularLocation>
</comment>
<evidence type="ECO:0000256" key="3">
    <source>
        <dbReference type="ARBA" id="ARBA00022448"/>
    </source>
</evidence>
<name>A0A1G5AG28_9PAST</name>
<dbReference type="InterPro" id="IPR005669">
    <property type="entry name" value="Thiosulph/SO4-bd"/>
</dbReference>
<sequence>MKKWIVIFLIALISAGIWLKPHEQQARKTVLLNVAYDVIRDFYKEYNLEFRQAYKAQQGQDLMISQSHGGASKQMLSVASGLPADVVTLTQSSDVDTLVKKGLVDSHWQQALPNHSVPFGSVMVFLVKKGNPKNIHDWHDLIRDDVSVIFANPKTSANGRFAYLSAYAYAKAQGDEQQAQAFMKKILARVPVLESGARGASISFTQRNLGDVLITPENEAALAAKALGENTFSVIYPSYTAYTPVYVAEVNANTKINGTHEQAQAYLRNLWSEAAQELAVKHHFRPTNEKILQKSTALFPPVNSFDVNQVFGDWAIINQTHFADNALFDQLYIAAQHKDK</sequence>
<dbReference type="NCBIfam" id="TIGR00971">
    <property type="entry name" value="3a0106s03"/>
    <property type="match status" value="1"/>
</dbReference>
<dbReference type="CDD" id="cd01005">
    <property type="entry name" value="PBP2_CysP"/>
    <property type="match status" value="1"/>
</dbReference>
<comment type="similarity">
    <text evidence="2">Belongs to the prokaryotic sulfate-binding protein family.</text>
</comment>